<name>A0A1Y1CHX4_9BACT</name>
<dbReference type="SUPFAM" id="SSF103642">
    <property type="entry name" value="Sec-C motif"/>
    <property type="match status" value="1"/>
</dbReference>
<organism evidence="1 2">
    <name type="scientific">Labilibaculum antarcticum</name>
    <dbReference type="NCBI Taxonomy" id="1717717"/>
    <lineage>
        <taxon>Bacteria</taxon>
        <taxon>Pseudomonadati</taxon>
        <taxon>Bacteroidota</taxon>
        <taxon>Bacteroidia</taxon>
        <taxon>Marinilabiliales</taxon>
        <taxon>Marinifilaceae</taxon>
        <taxon>Labilibaculum</taxon>
    </lineage>
</organism>
<dbReference type="InterPro" id="IPR004027">
    <property type="entry name" value="SEC_C_motif"/>
</dbReference>
<keyword evidence="2" id="KW-1185">Reference proteome</keyword>
<dbReference type="Gene3D" id="3.10.450.50">
    <property type="match status" value="1"/>
</dbReference>
<dbReference type="EMBL" id="AP018042">
    <property type="protein sequence ID" value="BAX79612.1"/>
    <property type="molecule type" value="Genomic_DNA"/>
</dbReference>
<accession>A0A1Y1CHX4</accession>
<dbReference type="RefSeq" id="WP_096428506.1">
    <property type="nucleotide sequence ID" value="NZ_AP018042.1"/>
</dbReference>
<dbReference type="OrthoDB" id="21421at2"/>
<evidence type="ECO:0000313" key="2">
    <source>
        <dbReference type="Proteomes" id="UP000218267"/>
    </source>
</evidence>
<dbReference type="Pfam" id="PF02810">
    <property type="entry name" value="SEC-C"/>
    <property type="match status" value="1"/>
</dbReference>
<dbReference type="Proteomes" id="UP000218267">
    <property type="component" value="Chromosome"/>
</dbReference>
<evidence type="ECO:0000313" key="1">
    <source>
        <dbReference type="EMBL" id="BAX79612.1"/>
    </source>
</evidence>
<reference evidence="1 2" key="1">
    <citation type="journal article" date="2018" name="Mar. Genomics">
        <title>Complete genome sequence of Marinifilaceae bacterium strain SPP2, isolated from the Antarctic marine sediment.</title>
        <authorList>
            <person name="Watanabe M."/>
            <person name="Kojima H."/>
            <person name="Fukui M."/>
        </authorList>
    </citation>
    <scope>NUCLEOTIDE SEQUENCE [LARGE SCALE GENOMIC DNA]</scope>
    <source>
        <strain evidence="1 2">SPP2</strain>
    </source>
</reference>
<protein>
    <submittedName>
        <fullName evidence="1">Uncharacterized protein</fullName>
    </submittedName>
</protein>
<sequence length="87" mass="10478">MRKILNNLLTFFNNTEEDTFYYVRIERNDKCFCNSGKKYKVCHYPDHQKKGKVAVKKISETSAEEQIKVLSVKRLRKEYYRVKSNVH</sequence>
<reference evidence="2" key="2">
    <citation type="journal article" date="2020" name="Antonie Van Leeuwenhoek">
        <title>Labilibaculum antarcticum sp. nov., a novel facultative anaerobic, psychrotorelant bacterium isolated from marine sediment of Antarctica.</title>
        <authorList>
            <person name="Watanabe M."/>
            <person name="Kojima H."/>
            <person name="Fukui M."/>
        </authorList>
    </citation>
    <scope>NUCLEOTIDE SEQUENCE [LARGE SCALE GENOMIC DNA]</scope>
    <source>
        <strain evidence="2">SPP2</strain>
    </source>
</reference>
<dbReference type="KEGG" id="mbas:ALGA_1226"/>
<dbReference type="AlphaFoldDB" id="A0A1Y1CHX4"/>
<proteinExistence type="predicted"/>
<gene>
    <name evidence="1" type="ORF">ALGA_1226</name>
</gene>